<evidence type="ECO:0000313" key="8">
    <source>
        <dbReference type="Proteomes" id="UP000243876"/>
    </source>
</evidence>
<feature type="compositionally biased region" description="Acidic residues" evidence="6">
    <location>
        <begin position="506"/>
        <end position="517"/>
    </location>
</feature>
<dbReference type="AlphaFoldDB" id="A0A0D6EML9"/>
<feature type="compositionally biased region" description="Acidic residues" evidence="6">
    <location>
        <begin position="405"/>
        <end position="414"/>
    </location>
</feature>
<evidence type="ECO:0000256" key="3">
    <source>
        <dbReference type="ARBA" id="ARBA00022478"/>
    </source>
</evidence>
<feature type="compositionally biased region" description="Acidic residues" evidence="6">
    <location>
        <begin position="444"/>
        <end position="462"/>
    </location>
</feature>
<dbReference type="GO" id="GO:0005654">
    <property type="term" value="C:nucleoplasm"/>
    <property type="evidence" value="ECO:0007669"/>
    <property type="project" value="UniProtKB-ARBA"/>
</dbReference>
<feature type="region of interest" description="Disordered" evidence="6">
    <location>
        <begin position="290"/>
        <end position="309"/>
    </location>
</feature>
<feature type="compositionally biased region" description="Basic and acidic residues" evidence="6">
    <location>
        <begin position="371"/>
        <end position="385"/>
    </location>
</feature>
<keyword evidence="3" id="KW-0240">DNA-directed RNA polymerase</keyword>
<dbReference type="InterPro" id="IPR016049">
    <property type="entry name" value="RNA_pol_Rpc34-like"/>
</dbReference>
<evidence type="ECO:0000313" key="7">
    <source>
        <dbReference type="EMBL" id="CEQ41282.1"/>
    </source>
</evidence>
<dbReference type="SUPFAM" id="SSF46785">
    <property type="entry name" value="Winged helix' DNA-binding domain"/>
    <property type="match status" value="1"/>
</dbReference>
<feature type="region of interest" description="Disordered" evidence="6">
    <location>
        <begin position="371"/>
        <end position="531"/>
    </location>
</feature>
<comment type="subcellular location">
    <subcellularLocation>
        <location evidence="1">Nucleus</location>
    </subcellularLocation>
</comment>
<dbReference type="EMBL" id="CENE01000013">
    <property type="protein sequence ID" value="CEQ41282.1"/>
    <property type="molecule type" value="Genomic_DNA"/>
</dbReference>
<dbReference type="FunFam" id="1.10.10.10:FF:000116">
    <property type="entry name" value="DNA-directed RNA polymerase III subunit RPC6"/>
    <property type="match status" value="1"/>
</dbReference>
<dbReference type="InterPro" id="IPR007832">
    <property type="entry name" value="RNA_pol_Rpc34"/>
</dbReference>
<proteinExistence type="inferred from homology"/>
<dbReference type="InterPro" id="IPR036388">
    <property type="entry name" value="WH-like_DNA-bd_sf"/>
</dbReference>
<dbReference type="Proteomes" id="UP000243876">
    <property type="component" value="Unassembled WGS sequence"/>
</dbReference>
<sequence length="631" mass="69019">MPPRASTSGSAASGVKARGGKLSPIEQKLVDVGSNAPNREIAQADLFNQCGLTINQAVQDAVNSLLRKVRLLSLARACTSAVELTIELSADVREREQNLLQMLRTASGTILFRFLKKEEAKAMGSMDSEEKLVLDHIKDAGNLGIWTKTLTAKTGLPRTTITKVLKILEGRKAIKTVKSVKNPTRKIYMIAGLQPSVELTGGPWFTDNELDTELVDQLKKCAYKYLHDHVRWLPRYLFTAGIDNLSFLCPALSRYTPHSPASLSTRPRQPLVLLSVILVAACHIRQSVPKSSTFVDPSSHPSDDSKPATVKYRPIYPVTTTPYLPTVKQVLDFITGLEVAAVELLPEHVAALLDLMVYDGIVEKVFVGKPGAREEAKTNGKEKSQKGNASAKGKDKKGKRKKEDSDSEDDDDSDASPRKKGKGKKATVKRATNGKARKKRLKFDDDEEEESSESEDFDSDEEAPSRGKKGGDDEDDDEEEGGRKKSSKRRKKRDRTRKRVKRSSSDEEDGSDSDASDASDASTKKGYANGNGPYHPVIGWTDMPCGKCPVEEFCSEPPRLRAEAYKRPDLGAPKTKIELEGGIQGVGMLGGSGAAIGVSLAKWGEMKGLEGQGVAPVNPKDCVYFKEWLTF</sequence>
<dbReference type="GO" id="GO:0005737">
    <property type="term" value="C:cytoplasm"/>
    <property type="evidence" value="ECO:0007669"/>
    <property type="project" value="UniProtKB-ARBA"/>
</dbReference>
<evidence type="ECO:0000256" key="6">
    <source>
        <dbReference type="SAM" id="MobiDB-lite"/>
    </source>
</evidence>
<feature type="compositionally biased region" description="Basic residues" evidence="6">
    <location>
        <begin position="418"/>
        <end position="428"/>
    </location>
</feature>
<keyword evidence="5" id="KW-0539">Nucleus</keyword>
<dbReference type="InterPro" id="IPR036390">
    <property type="entry name" value="WH_DNA-bd_sf"/>
</dbReference>
<organism evidence="7 8">
    <name type="scientific">Sporidiobolus salmonicolor</name>
    <name type="common">Yeast-like fungus</name>
    <name type="synonym">Sporobolomyces salmonicolor</name>
    <dbReference type="NCBI Taxonomy" id="5005"/>
    <lineage>
        <taxon>Eukaryota</taxon>
        <taxon>Fungi</taxon>
        <taxon>Dikarya</taxon>
        <taxon>Basidiomycota</taxon>
        <taxon>Pucciniomycotina</taxon>
        <taxon>Microbotryomycetes</taxon>
        <taxon>Sporidiobolales</taxon>
        <taxon>Sporidiobolaceae</taxon>
        <taxon>Sporobolomyces</taxon>
    </lineage>
</organism>
<evidence type="ECO:0000256" key="1">
    <source>
        <dbReference type="ARBA" id="ARBA00004123"/>
    </source>
</evidence>
<keyword evidence="4" id="KW-0804">Transcription</keyword>
<name>A0A0D6EML9_SPOSA</name>
<comment type="similarity">
    <text evidence="2">Belongs to the eukaryotic RPC34/RPC39 RNA polymerase subunit family.</text>
</comment>
<dbReference type="OrthoDB" id="613763at2759"/>
<evidence type="ECO:0000256" key="2">
    <source>
        <dbReference type="ARBA" id="ARBA00011038"/>
    </source>
</evidence>
<gene>
    <name evidence="7" type="primary">SPOSA6832_02985</name>
</gene>
<protein>
    <submittedName>
        <fullName evidence="7">SPOSA6832_02985-mRNA-1:cds</fullName>
    </submittedName>
</protein>
<keyword evidence="8" id="KW-1185">Reference proteome</keyword>
<evidence type="ECO:0000256" key="5">
    <source>
        <dbReference type="ARBA" id="ARBA00023242"/>
    </source>
</evidence>
<accession>A0A0D6EML9</accession>
<reference evidence="8" key="1">
    <citation type="submission" date="2015-02" db="EMBL/GenBank/DDBJ databases">
        <authorList>
            <person name="Gon?alves P."/>
        </authorList>
    </citation>
    <scope>NUCLEOTIDE SEQUENCE [LARGE SCALE GENOMIC DNA]</scope>
</reference>
<feature type="compositionally biased region" description="Basic residues" evidence="6">
    <location>
        <begin position="484"/>
        <end position="502"/>
    </location>
</feature>
<evidence type="ECO:0000256" key="4">
    <source>
        <dbReference type="ARBA" id="ARBA00023163"/>
    </source>
</evidence>
<dbReference type="Pfam" id="PF05158">
    <property type="entry name" value="RNA_pol_Rpc34"/>
    <property type="match status" value="1"/>
</dbReference>
<dbReference type="GO" id="GO:0006383">
    <property type="term" value="P:transcription by RNA polymerase III"/>
    <property type="evidence" value="ECO:0007669"/>
    <property type="project" value="InterPro"/>
</dbReference>
<dbReference type="PANTHER" id="PTHR12780">
    <property type="entry name" value="RNA POLYMERASE III DNA DIRECTED , 39KD SUBUNIT-RELATED"/>
    <property type="match status" value="1"/>
</dbReference>
<dbReference type="GO" id="GO:0005666">
    <property type="term" value="C:RNA polymerase III complex"/>
    <property type="evidence" value="ECO:0007669"/>
    <property type="project" value="InterPro"/>
</dbReference>
<dbReference type="Gene3D" id="1.10.10.10">
    <property type="entry name" value="Winged helix-like DNA-binding domain superfamily/Winged helix DNA-binding domain"/>
    <property type="match status" value="1"/>
</dbReference>